<proteinExistence type="predicted"/>
<dbReference type="OrthoDB" id="5928840at2759"/>
<protein>
    <submittedName>
        <fullName evidence="1">Uncharacterized protein</fullName>
    </submittedName>
</protein>
<dbReference type="EMBL" id="JYDQ01000153">
    <property type="protein sequence ID" value="KRY12897.1"/>
    <property type="molecule type" value="Genomic_DNA"/>
</dbReference>
<dbReference type="Proteomes" id="UP000054783">
    <property type="component" value="Unassembled WGS sequence"/>
</dbReference>
<dbReference type="AlphaFoldDB" id="A0A0V0ZJY1"/>
<evidence type="ECO:0000313" key="2">
    <source>
        <dbReference type="Proteomes" id="UP000054783"/>
    </source>
</evidence>
<reference evidence="1 2" key="1">
    <citation type="submission" date="2015-01" db="EMBL/GenBank/DDBJ databases">
        <title>Evolution of Trichinella species and genotypes.</title>
        <authorList>
            <person name="Korhonen P.K."/>
            <person name="Edoardo P."/>
            <person name="Giuseppe L.R."/>
            <person name="Gasser R.B."/>
        </authorList>
    </citation>
    <scope>NUCLEOTIDE SEQUENCE [LARGE SCALE GENOMIC DNA]</scope>
    <source>
        <strain evidence="1">ISS2496</strain>
    </source>
</reference>
<keyword evidence="2" id="KW-1185">Reference proteome</keyword>
<gene>
    <name evidence="1" type="ORF">T12_9893</name>
</gene>
<sequence length="67" mass="7824">MSSRAELTFITHAMTNYWAHAMYLFETLKESTTMYNGNYSEHLRNCGVLKLVFSTYIVMTTQYQANV</sequence>
<comment type="caution">
    <text evidence="1">The sequence shown here is derived from an EMBL/GenBank/DDBJ whole genome shotgun (WGS) entry which is preliminary data.</text>
</comment>
<accession>A0A0V0ZJY1</accession>
<name>A0A0V0ZJY1_9BILA</name>
<evidence type="ECO:0000313" key="1">
    <source>
        <dbReference type="EMBL" id="KRY12897.1"/>
    </source>
</evidence>
<organism evidence="1 2">
    <name type="scientific">Trichinella patagoniensis</name>
    <dbReference type="NCBI Taxonomy" id="990121"/>
    <lineage>
        <taxon>Eukaryota</taxon>
        <taxon>Metazoa</taxon>
        <taxon>Ecdysozoa</taxon>
        <taxon>Nematoda</taxon>
        <taxon>Enoplea</taxon>
        <taxon>Dorylaimia</taxon>
        <taxon>Trichinellida</taxon>
        <taxon>Trichinellidae</taxon>
        <taxon>Trichinella</taxon>
    </lineage>
</organism>